<feature type="transmembrane region" description="Helical" evidence="8">
    <location>
        <begin position="486"/>
        <end position="511"/>
    </location>
</feature>
<reference evidence="10 11" key="1">
    <citation type="submission" date="2023-03" db="EMBL/GenBank/DDBJ databases">
        <title>High-quality genome of Scylla paramamosain provides insights in environmental adaptation.</title>
        <authorList>
            <person name="Zhang L."/>
        </authorList>
    </citation>
    <scope>NUCLEOTIDE SEQUENCE [LARGE SCALE GENOMIC DNA]</scope>
    <source>
        <strain evidence="10">LZ_2023a</strain>
        <tissue evidence="10">Muscle</tissue>
    </source>
</reference>
<feature type="transmembrane region" description="Helical" evidence="8">
    <location>
        <begin position="423"/>
        <end position="446"/>
    </location>
</feature>
<keyword evidence="3 8" id="KW-0812">Transmembrane</keyword>
<dbReference type="PANTHER" id="PTHR11662:SF399">
    <property type="entry name" value="FI19708P1-RELATED"/>
    <property type="match status" value="1"/>
</dbReference>
<dbReference type="InterPro" id="IPR011701">
    <property type="entry name" value="MFS"/>
</dbReference>
<organism evidence="10 11">
    <name type="scientific">Scylla paramamosain</name>
    <name type="common">Mud crab</name>
    <dbReference type="NCBI Taxonomy" id="85552"/>
    <lineage>
        <taxon>Eukaryota</taxon>
        <taxon>Metazoa</taxon>
        <taxon>Ecdysozoa</taxon>
        <taxon>Arthropoda</taxon>
        <taxon>Crustacea</taxon>
        <taxon>Multicrustacea</taxon>
        <taxon>Malacostraca</taxon>
        <taxon>Eumalacostraca</taxon>
        <taxon>Eucarida</taxon>
        <taxon>Decapoda</taxon>
        <taxon>Pleocyemata</taxon>
        <taxon>Brachyura</taxon>
        <taxon>Eubrachyura</taxon>
        <taxon>Portunoidea</taxon>
        <taxon>Portunidae</taxon>
        <taxon>Portuninae</taxon>
        <taxon>Scylla</taxon>
    </lineage>
</organism>
<comment type="subcellular location">
    <subcellularLocation>
        <location evidence="1">Membrane</location>
        <topology evidence="1">Multi-pass membrane protein</topology>
    </subcellularLocation>
</comment>
<dbReference type="GO" id="GO:0015293">
    <property type="term" value="F:symporter activity"/>
    <property type="evidence" value="ECO:0007669"/>
    <property type="project" value="UniProtKB-KW"/>
</dbReference>
<keyword evidence="4" id="KW-0769">Symport</keyword>
<comment type="caution">
    <text evidence="10">The sequence shown here is derived from an EMBL/GenBank/DDBJ whole genome shotgun (WGS) entry which is preliminary data.</text>
</comment>
<feature type="transmembrane region" description="Helical" evidence="8">
    <location>
        <begin position="390"/>
        <end position="411"/>
    </location>
</feature>
<feature type="region of interest" description="Disordered" evidence="7">
    <location>
        <begin position="1"/>
        <end position="25"/>
    </location>
</feature>
<evidence type="ECO:0000256" key="5">
    <source>
        <dbReference type="ARBA" id="ARBA00022989"/>
    </source>
</evidence>
<feature type="transmembrane region" description="Helical" evidence="8">
    <location>
        <begin position="167"/>
        <end position="186"/>
    </location>
</feature>
<feature type="transmembrane region" description="Helical" evidence="8">
    <location>
        <begin position="517"/>
        <end position="540"/>
    </location>
</feature>
<dbReference type="Pfam" id="PF07690">
    <property type="entry name" value="MFS_1"/>
    <property type="match status" value="1"/>
</dbReference>
<dbReference type="Proteomes" id="UP001487740">
    <property type="component" value="Unassembled WGS sequence"/>
</dbReference>
<evidence type="ECO:0000256" key="4">
    <source>
        <dbReference type="ARBA" id="ARBA00022847"/>
    </source>
</evidence>
<evidence type="ECO:0000256" key="6">
    <source>
        <dbReference type="ARBA" id="ARBA00023136"/>
    </source>
</evidence>
<dbReference type="FunFam" id="1.20.1250.20:FF:000003">
    <property type="entry name" value="Solute carrier family 17 member 3"/>
    <property type="match status" value="1"/>
</dbReference>
<gene>
    <name evidence="10" type="ORF">O3P69_004903</name>
</gene>
<evidence type="ECO:0000313" key="11">
    <source>
        <dbReference type="Proteomes" id="UP001487740"/>
    </source>
</evidence>
<dbReference type="GO" id="GO:0016020">
    <property type="term" value="C:membrane"/>
    <property type="evidence" value="ECO:0007669"/>
    <property type="project" value="UniProtKB-SubCell"/>
</dbReference>
<keyword evidence="5 8" id="KW-1133">Transmembrane helix</keyword>
<evidence type="ECO:0000259" key="9">
    <source>
        <dbReference type="PROSITE" id="PS50850"/>
    </source>
</evidence>
<evidence type="ECO:0000256" key="8">
    <source>
        <dbReference type="SAM" id="Phobius"/>
    </source>
</evidence>
<dbReference type="InterPro" id="IPR050382">
    <property type="entry name" value="MFS_Na/Anion_cotransporter"/>
</dbReference>
<dbReference type="PROSITE" id="PS50850">
    <property type="entry name" value="MFS"/>
    <property type="match status" value="1"/>
</dbReference>
<proteinExistence type="predicted"/>
<feature type="transmembrane region" description="Helical" evidence="8">
    <location>
        <begin position="347"/>
        <end position="370"/>
    </location>
</feature>
<dbReference type="InterPro" id="IPR036259">
    <property type="entry name" value="MFS_trans_sf"/>
</dbReference>
<feature type="transmembrane region" description="Helical" evidence="8">
    <location>
        <begin position="81"/>
        <end position="108"/>
    </location>
</feature>
<dbReference type="Gene3D" id="1.20.1250.20">
    <property type="entry name" value="MFS general substrate transporter like domains"/>
    <property type="match status" value="2"/>
</dbReference>
<dbReference type="SUPFAM" id="SSF103473">
    <property type="entry name" value="MFS general substrate transporter"/>
    <property type="match status" value="1"/>
</dbReference>
<evidence type="ECO:0000256" key="2">
    <source>
        <dbReference type="ARBA" id="ARBA00022448"/>
    </source>
</evidence>
<accession>A0AAW0UBN5</accession>
<feature type="transmembrane region" description="Helical" evidence="8">
    <location>
        <begin position="198"/>
        <end position="217"/>
    </location>
</feature>
<keyword evidence="6 8" id="KW-0472">Membrane</keyword>
<protein>
    <recommendedName>
        <fullName evidence="9">Major facilitator superfamily (MFS) profile domain-containing protein</fullName>
    </recommendedName>
</protein>
<sequence>MNMDKHTYVQTRLEKKEEEEEEEEEEEVKCLYGDPCAVVVVKGGDGGGGGGDGGGDPFSVTTTATDETKFMKKGWGTRHTVVTLTCAGVILLSMTRYSLSIVIVSMVAHPHAHTPTPISAHDLEVTGEGAAAVGGGGGGTCPAPVNVTTSDLSWNDTNQRFEWDERAQGLILGAYYYGNVLTNILGGRMAERTGSKPVILLGMLLSSLLSLLSPLAASLSTNFFIGVRLCLGFAQGLVMPAVSRCLVVWVPPYKRSKYNTIVFIGSEIGIVLSLSIGGWLCSQTFLGGWPAVFYMFGGAGVVWCVLWGLLIYETPDTHPNIASEEKKYLLAHCVSSKDKLGVPWVKVLRCLPFWAITIMHIGHNWGYYTFVSELPVYLSNMQHFSIKSNGLLSALPYLIKTTFALLFSLLIDRATAKGKLSVLSVRRIAMCVASYLPAAALIGMCFVGCDSVAAVVVMSAAVGVTGSAFCGLFCSHQDIAPHFAGTIYGVTNSLANITGFIAPGVVGMITFENQTVTAWNTVFLMSTLVYVVTCTFYIALISDQVQPFDSPTQRKCLEEEEKGDTDSVKSP</sequence>
<keyword evidence="2" id="KW-0813">Transport</keyword>
<keyword evidence="11" id="KW-1185">Reference proteome</keyword>
<dbReference type="InterPro" id="IPR020846">
    <property type="entry name" value="MFS_dom"/>
</dbReference>
<evidence type="ECO:0000313" key="10">
    <source>
        <dbReference type="EMBL" id="KAK8397465.1"/>
    </source>
</evidence>
<dbReference type="PANTHER" id="PTHR11662">
    <property type="entry name" value="SOLUTE CARRIER FAMILY 17"/>
    <property type="match status" value="1"/>
</dbReference>
<evidence type="ECO:0000256" key="1">
    <source>
        <dbReference type="ARBA" id="ARBA00004141"/>
    </source>
</evidence>
<dbReference type="AlphaFoldDB" id="A0AAW0UBN5"/>
<dbReference type="EMBL" id="JARAKH010000014">
    <property type="protein sequence ID" value="KAK8397465.1"/>
    <property type="molecule type" value="Genomic_DNA"/>
</dbReference>
<name>A0AAW0UBN5_SCYPA</name>
<dbReference type="GO" id="GO:0006820">
    <property type="term" value="P:monoatomic anion transport"/>
    <property type="evidence" value="ECO:0007669"/>
    <property type="project" value="TreeGrafter"/>
</dbReference>
<feature type="transmembrane region" description="Helical" evidence="8">
    <location>
        <begin position="223"/>
        <end position="249"/>
    </location>
</feature>
<feature type="transmembrane region" description="Helical" evidence="8">
    <location>
        <begin position="292"/>
        <end position="312"/>
    </location>
</feature>
<evidence type="ECO:0000256" key="3">
    <source>
        <dbReference type="ARBA" id="ARBA00022692"/>
    </source>
</evidence>
<evidence type="ECO:0000256" key="7">
    <source>
        <dbReference type="SAM" id="MobiDB-lite"/>
    </source>
</evidence>
<feature type="transmembrane region" description="Helical" evidence="8">
    <location>
        <begin position="261"/>
        <end position="280"/>
    </location>
</feature>
<feature type="domain" description="Major facilitator superfamily (MFS) profile" evidence="9">
    <location>
        <begin position="81"/>
        <end position="545"/>
    </location>
</feature>
<feature type="transmembrane region" description="Helical" evidence="8">
    <location>
        <begin position="452"/>
        <end position="474"/>
    </location>
</feature>
<feature type="compositionally biased region" description="Basic and acidic residues" evidence="7">
    <location>
        <begin position="1"/>
        <end position="16"/>
    </location>
</feature>